<keyword evidence="1" id="KW-1133">Transmembrane helix</keyword>
<dbReference type="STRING" id="225849.swp_0264"/>
<proteinExistence type="predicted"/>
<protein>
    <submittedName>
        <fullName evidence="3">Transposase, putative</fullName>
    </submittedName>
</protein>
<keyword evidence="4" id="KW-1185">Reference proteome</keyword>
<dbReference type="Pfam" id="PF01381">
    <property type="entry name" value="HTH_3"/>
    <property type="match status" value="1"/>
</dbReference>
<dbReference type="HOGENOM" id="CLU_175663_0_0_6"/>
<dbReference type="OrthoDB" id="21915at2"/>
<dbReference type="InterPro" id="IPR001387">
    <property type="entry name" value="Cro/C1-type_HTH"/>
</dbReference>
<keyword evidence="1" id="KW-0472">Membrane</keyword>
<gene>
    <name evidence="3" type="ordered locus">swp_0264</name>
</gene>
<organism evidence="3 4">
    <name type="scientific">Shewanella piezotolerans (strain WP3 / JCM 13877)</name>
    <dbReference type="NCBI Taxonomy" id="225849"/>
    <lineage>
        <taxon>Bacteria</taxon>
        <taxon>Pseudomonadati</taxon>
        <taxon>Pseudomonadota</taxon>
        <taxon>Gammaproteobacteria</taxon>
        <taxon>Alteromonadales</taxon>
        <taxon>Shewanellaceae</taxon>
        <taxon>Shewanella</taxon>
    </lineage>
</organism>
<dbReference type="PROSITE" id="PS50943">
    <property type="entry name" value="HTH_CROC1"/>
    <property type="match status" value="1"/>
</dbReference>
<reference evidence="3 4" key="1">
    <citation type="journal article" date="2008" name="PLoS ONE">
        <title>Environmental adaptation: genomic analysis of the piezotolerant and psychrotolerant deep-sea iron reducing bacterium Shewanella piezotolerans WP3.</title>
        <authorList>
            <person name="Wang F."/>
            <person name="Wang J."/>
            <person name="Jian H."/>
            <person name="Zhang B."/>
            <person name="Li S."/>
            <person name="Wang F."/>
            <person name="Zeng X."/>
            <person name="Gao L."/>
            <person name="Bartlett D.H."/>
            <person name="Yu J."/>
            <person name="Hu S."/>
            <person name="Xiao X."/>
        </authorList>
    </citation>
    <scope>NUCLEOTIDE SEQUENCE [LARGE SCALE GENOMIC DNA]</scope>
    <source>
        <strain evidence="4">WP3 / JCM 13877</strain>
    </source>
</reference>
<keyword evidence="1" id="KW-0812">Transmembrane</keyword>
<feature type="transmembrane region" description="Helical" evidence="1">
    <location>
        <begin position="82"/>
        <end position="103"/>
    </location>
</feature>
<dbReference type="Gene3D" id="1.10.260.40">
    <property type="entry name" value="lambda repressor-like DNA-binding domains"/>
    <property type="match status" value="1"/>
</dbReference>
<dbReference type="CDD" id="cd00093">
    <property type="entry name" value="HTH_XRE"/>
    <property type="match status" value="1"/>
</dbReference>
<dbReference type="EMBL" id="CP000472">
    <property type="protein sequence ID" value="ACJ27104.1"/>
    <property type="molecule type" value="Genomic_DNA"/>
</dbReference>
<evidence type="ECO:0000256" key="1">
    <source>
        <dbReference type="SAM" id="Phobius"/>
    </source>
</evidence>
<dbReference type="RefSeq" id="WP_020910487.1">
    <property type="nucleotide sequence ID" value="NC_011566.1"/>
</dbReference>
<name>B8CHH8_SHEPW</name>
<dbReference type="GO" id="GO:0003677">
    <property type="term" value="F:DNA binding"/>
    <property type="evidence" value="ECO:0007669"/>
    <property type="project" value="InterPro"/>
</dbReference>
<dbReference type="Proteomes" id="UP000000753">
    <property type="component" value="Chromosome"/>
</dbReference>
<accession>B8CHH8</accession>
<dbReference type="InterPro" id="IPR010982">
    <property type="entry name" value="Lambda_DNA-bd_dom_sf"/>
</dbReference>
<sequence length="104" mass="11326">MEIDAITVKALRQSKGWTQQHLADACAISLRTVQRVEKEGSASSETLLGLCAVLEVEQRNLLQIPIPERHQMQQVSLRAQSIILVIAVVCGGCIGAAIMYLLIS</sequence>
<evidence type="ECO:0000313" key="4">
    <source>
        <dbReference type="Proteomes" id="UP000000753"/>
    </source>
</evidence>
<evidence type="ECO:0000313" key="3">
    <source>
        <dbReference type="EMBL" id="ACJ27104.1"/>
    </source>
</evidence>
<dbReference type="eggNOG" id="COG3655">
    <property type="taxonomic scope" value="Bacteria"/>
</dbReference>
<dbReference type="AlphaFoldDB" id="B8CHH8"/>
<evidence type="ECO:0000259" key="2">
    <source>
        <dbReference type="PROSITE" id="PS50943"/>
    </source>
</evidence>
<dbReference type="KEGG" id="swp:swp_0264"/>
<dbReference type="SUPFAM" id="SSF47413">
    <property type="entry name" value="lambda repressor-like DNA-binding domains"/>
    <property type="match status" value="1"/>
</dbReference>
<dbReference type="SMART" id="SM00530">
    <property type="entry name" value="HTH_XRE"/>
    <property type="match status" value="1"/>
</dbReference>
<feature type="domain" description="HTH cro/C1-type" evidence="2">
    <location>
        <begin position="8"/>
        <end position="61"/>
    </location>
</feature>